<dbReference type="SUPFAM" id="SSF142695">
    <property type="entry name" value="RibA-like"/>
    <property type="match status" value="1"/>
</dbReference>
<dbReference type="Gene3D" id="3.40.50.10990">
    <property type="entry name" value="GTP cyclohydrolase II"/>
    <property type="match status" value="1"/>
</dbReference>
<dbReference type="InterPro" id="IPR036144">
    <property type="entry name" value="RibA-like_sf"/>
</dbReference>
<comment type="cofactor">
    <cofactor evidence="9">
        <name>Zn(2+)</name>
        <dbReference type="ChEBI" id="CHEBI:29105"/>
    </cofactor>
    <text evidence="9">Binds 1 zinc ion per subunit.</text>
</comment>
<evidence type="ECO:0000256" key="1">
    <source>
        <dbReference type="ARBA" id="ARBA00004853"/>
    </source>
</evidence>
<feature type="binding site" evidence="9">
    <location>
        <position position="100"/>
    </location>
    <ligand>
        <name>Zn(2+)</name>
        <dbReference type="ChEBI" id="CHEBI:29105"/>
        <note>catalytic</note>
    </ligand>
</feature>
<evidence type="ECO:0000256" key="3">
    <source>
        <dbReference type="ARBA" id="ARBA00022723"/>
    </source>
</evidence>
<feature type="domain" description="GTP cyclohydrolase II" evidence="10">
    <location>
        <begin position="42"/>
        <end position="202"/>
    </location>
</feature>
<dbReference type="Proteomes" id="UP000623461">
    <property type="component" value="Unassembled WGS sequence"/>
</dbReference>
<keyword evidence="3 9" id="KW-0479">Metal-binding</keyword>
<dbReference type="HAMAP" id="MF_00179">
    <property type="entry name" value="RibA"/>
    <property type="match status" value="1"/>
</dbReference>
<dbReference type="EMBL" id="BMNZ01000005">
    <property type="protein sequence ID" value="GGM99707.1"/>
    <property type="molecule type" value="Genomic_DNA"/>
</dbReference>
<keyword evidence="5 9" id="KW-0378">Hydrolase</keyword>
<feature type="binding site" evidence="9">
    <location>
        <position position="98"/>
    </location>
    <ligand>
        <name>Zn(2+)</name>
        <dbReference type="ChEBI" id="CHEBI:29105"/>
        <note>catalytic</note>
    </ligand>
</feature>
<feature type="binding site" evidence="9">
    <location>
        <position position="186"/>
    </location>
    <ligand>
        <name>GTP</name>
        <dbReference type="ChEBI" id="CHEBI:37565"/>
    </ligand>
</feature>
<evidence type="ECO:0000256" key="9">
    <source>
        <dbReference type="HAMAP-Rule" id="MF_00179"/>
    </source>
</evidence>
<feature type="binding site" evidence="9">
    <location>
        <begin position="124"/>
        <end position="126"/>
    </location>
    <ligand>
        <name>GTP</name>
        <dbReference type="ChEBI" id="CHEBI:37565"/>
    </ligand>
</feature>
<organism evidence="11 12">
    <name type="scientific">Terrabacter tumescens</name>
    <dbReference type="NCBI Taxonomy" id="60443"/>
    <lineage>
        <taxon>Bacteria</taxon>
        <taxon>Bacillati</taxon>
        <taxon>Actinomycetota</taxon>
        <taxon>Actinomycetes</taxon>
        <taxon>Micrococcales</taxon>
        <taxon>Intrasporangiaceae</taxon>
        <taxon>Terrabacter</taxon>
    </lineage>
</organism>
<evidence type="ECO:0000256" key="7">
    <source>
        <dbReference type="ARBA" id="ARBA00023134"/>
    </source>
</evidence>
<evidence type="ECO:0000313" key="11">
    <source>
        <dbReference type="EMBL" id="GGM99707.1"/>
    </source>
</evidence>
<evidence type="ECO:0000256" key="2">
    <source>
        <dbReference type="ARBA" id="ARBA00022619"/>
    </source>
</evidence>
<feature type="binding site" evidence="9">
    <location>
        <begin position="82"/>
        <end position="86"/>
    </location>
    <ligand>
        <name>GTP</name>
        <dbReference type="ChEBI" id="CHEBI:37565"/>
    </ligand>
</feature>
<dbReference type="Pfam" id="PF00925">
    <property type="entry name" value="GTP_cyclohydro2"/>
    <property type="match status" value="1"/>
</dbReference>
<evidence type="ECO:0000256" key="8">
    <source>
        <dbReference type="ARBA" id="ARBA00049295"/>
    </source>
</evidence>
<protein>
    <recommendedName>
        <fullName evidence="9">GTP cyclohydrolase-2</fullName>
        <ecNumber evidence="9">3.5.4.25</ecNumber>
    </recommendedName>
    <alternativeName>
        <fullName evidence="9">GTP cyclohydrolase II</fullName>
    </alternativeName>
</protein>
<feature type="binding site" evidence="9">
    <location>
        <position position="87"/>
    </location>
    <ligand>
        <name>Zn(2+)</name>
        <dbReference type="ChEBI" id="CHEBI:29105"/>
        <note>catalytic</note>
    </ligand>
</feature>
<gene>
    <name evidence="9 11" type="primary">ribA</name>
    <name evidence="11" type="ORF">GCM10009721_28460</name>
</gene>
<comment type="catalytic activity">
    <reaction evidence="8 9">
        <text>GTP + 4 H2O = 2,5-diamino-6-hydroxy-4-(5-phosphoribosylamino)-pyrimidine + formate + 2 phosphate + 3 H(+)</text>
        <dbReference type="Rhea" id="RHEA:23704"/>
        <dbReference type="ChEBI" id="CHEBI:15377"/>
        <dbReference type="ChEBI" id="CHEBI:15378"/>
        <dbReference type="ChEBI" id="CHEBI:15740"/>
        <dbReference type="ChEBI" id="CHEBI:37565"/>
        <dbReference type="ChEBI" id="CHEBI:43474"/>
        <dbReference type="ChEBI" id="CHEBI:58614"/>
        <dbReference type="EC" id="3.5.4.25"/>
    </reaction>
</comment>
<proteinExistence type="inferred from homology"/>
<dbReference type="PANTHER" id="PTHR21327">
    <property type="entry name" value="GTP CYCLOHYDROLASE II-RELATED"/>
    <property type="match status" value="1"/>
</dbReference>
<sequence length="244" mass="25878">MSSGMRKDVAGERAPLGAGPAPARIRTHVLVPLAFADGFTTTARVFTFEGLADGREHLALGLGERAAPPGPTVCDAGATPTRLHSECLTGDVFGSQRCDCGAQLRESVERLDASGGFLLYLRQEGRGIGLYPKLDAYVLQDRGLDTYEANVALGYGEDERDYTVAAQMLGALGVDRVALLSNNPDKAEQLRRLGVTVAHRVPTGVHLSDANAHYLATKVVRHAHTMDLGTSPGSQSVATRRGTV</sequence>
<dbReference type="EC" id="3.5.4.25" evidence="9"/>
<evidence type="ECO:0000256" key="4">
    <source>
        <dbReference type="ARBA" id="ARBA00022741"/>
    </source>
</evidence>
<comment type="similarity">
    <text evidence="9">Belongs to the GTP cyclohydrolase II family.</text>
</comment>
<reference evidence="12" key="1">
    <citation type="journal article" date="2019" name="Int. J. Syst. Evol. Microbiol.">
        <title>The Global Catalogue of Microorganisms (GCM) 10K type strain sequencing project: providing services to taxonomists for standard genome sequencing and annotation.</title>
        <authorList>
            <consortium name="The Broad Institute Genomics Platform"/>
            <consortium name="The Broad Institute Genome Sequencing Center for Infectious Disease"/>
            <person name="Wu L."/>
            <person name="Ma J."/>
        </authorList>
    </citation>
    <scope>NUCLEOTIDE SEQUENCE [LARGE SCALE GENOMIC DNA]</scope>
    <source>
        <strain evidence="12">JCM 1365</strain>
    </source>
</reference>
<evidence type="ECO:0000256" key="6">
    <source>
        <dbReference type="ARBA" id="ARBA00022833"/>
    </source>
</evidence>
<keyword evidence="2 9" id="KW-0686">Riboflavin biosynthesis</keyword>
<feature type="binding site" evidence="9">
    <location>
        <position position="146"/>
    </location>
    <ligand>
        <name>GTP</name>
        <dbReference type="ChEBI" id="CHEBI:37565"/>
    </ligand>
</feature>
<keyword evidence="4 9" id="KW-0547">Nucleotide-binding</keyword>
<keyword evidence="12" id="KW-1185">Reference proteome</keyword>
<keyword evidence="6 9" id="KW-0862">Zinc</keyword>
<dbReference type="InterPro" id="IPR032677">
    <property type="entry name" value="GTP_cyclohydro_II"/>
</dbReference>
<feature type="binding site" evidence="9">
    <location>
        <position position="181"/>
    </location>
    <ligand>
        <name>GTP</name>
        <dbReference type="ChEBI" id="CHEBI:37565"/>
    </ligand>
</feature>
<evidence type="ECO:0000259" key="10">
    <source>
        <dbReference type="Pfam" id="PF00925"/>
    </source>
</evidence>
<evidence type="ECO:0000313" key="12">
    <source>
        <dbReference type="Proteomes" id="UP000623461"/>
    </source>
</evidence>
<feature type="active site" description="Proton acceptor" evidence="9">
    <location>
        <position position="158"/>
    </location>
</feature>
<accession>A0ABQ2I3T5</accession>
<comment type="caution">
    <text evidence="11">The sequence shown here is derived from an EMBL/GenBank/DDBJ whole genome shotgun (WGS) entry which is preliminary data.</text>
</comment>
<feature type="binding site" evidence="9">
    <location>
        <position position="103"/>
    </location>
    <ligand>
        <name>GTP</name>
        <dbReference type="ChEBI" id="CHEBI:37565"/>
    </ligand>
</feature>
<dbReference type="PANTHER" id="PTHR21327:SF18">
    <property type="entry name" value="3,4-DIHYDROXY-2-BUTANONE 4-PHOSPHATE SYNTHASE"/>
    <property type="match status" value="1"/>
</dbReference>
<feature type="active site" description="Nucleophile" evidence="9">
    <location>
        <position position="160"/>
    </location>
</feature>
<dbReference type="CDD" id="cd00641">
    <property type="entry name" value="GTP_cyclohydro2"/>
    <property type="match status" value="1"/>
</dbReference>
<dbReference type="NCBIfam" id="NF001591">
    <property type="entry name" value="PRK00393.1"/>
    <property type="match status" value="1"/>
</dbReference>
<name>A0ABQ2I3T5_9MICO</name>
<comment type="function">
    <text evidence="9">Catalyzes the conversion of GTP to 2,5-diamino-6-ribosylamino-4(3H)-pyrimidinone 5'-phosphate (DARP), formate and pyrophosphate.</text>
</comment>
<keyword evidence="7 9" id="KW-0342">GTP-binding</keyword>
<dbReference type="InterPro" id="IPR000926">
    <property type="entry name" value="RibA"/>
</dbReference>
<comment type="pathway">
    <text evidence="1 9">Cofactor biosynthesis; riboflavin biosynthesis; 5-amino-6-(D-ribitylamino)uracil from GTP: step 1/4.</text>
</comment>
<evidence type="ECO:0000256" key="5">
    <source>
        <dbReference type="ARBA" id="ARBA00022801"/>
    </source>
</evidence>